<comment type="function">
    <text evidence="2">Catalyzes the hydrolysis of S-adenosyl-L-homocysteine to form adenosine and homocysteine. Binds copper ions.</text>
</comment>
<name>A0ABQ9UWG7_SAGOE</name>
<evidence type="ECO:0000313" key="4">
    <source>
        <dbReference type="EMBL" id="KAK2101100.1"/>
    </source>
</evidence>
<dbReference type="EMBL" id="JASSZA010000010">
    <property type="protein sequence ID" value="KAK2101100.1"/>
    <property type="molecule type" value="Genomic_DNA"/>
</dbReference>
<dbReference type="InterPro" id="IPR000043">
    <property type="entry name" value="Adenosylhomocysteinase-like"/>
</dbReference>
<dbReference type="PANTHER" id="PTHR23420">
    <property type="entry name" value="ADENOSYLHOMOCYSTEINASE"/>
    <property type="match status" value="1"/>
</dbReference>
<proteinExistence type="predicted"/>
<comment type="catalytic activity">
    <reaction evidence="3">
        <text>S-adenosyl-L-homocysteine + H2O = L-homocysteine + adenosine</text>
        <dbReference type="Rhea" id="RHEA:21708"/>
        <dbReference type="ChEBI" id="CHEBI:15377"/>
        <dbReference type="ChEBI" id="CHEBI:16335"/>
        <dbReference type="ChEBI" id="CHEBI:57856"/>
        <dbReference type="ChEBI" id="CHEBI:58199"/>
        <dbReference type="EC" id="3.13.2.1"/>
    </reaction>
    <physiologicalReaction direction="left-to-right" evidence="3">
        <dbReference type="Rhea" id="RHEA:21709"/>
    </physiologicalReaction>
</comment>
<dbReference type="InterPro" id="IPR042172">
    <property type="entry name" value="Adenosylhomocyst_ase-like_sf"/>
</dbReference>
<accession>A0ABQ9UWG7</accession>
<protein>
    <recommendedName>
        <fullName evidence="6">S-adenosyl-L-homocysteine hydrolase NAD binding domain-containing protein</fullName>
    </recommendedName>
</protein>
<evidence type="ECO:0008006" key="6">
    <source>
        <dbReference type="Google" id="ProtNLM"/>
    </source>
</evidence>
<evidence type="ECO:0000256" key="1">
    <source>
        <dbReference type="ARBA" id="ARBA00038791"/>
    </source>
</evidence>
<dbReference type="PANTHER" id="PTHR23420:SF0">
    <property type="entry name" value="ADENOSYLHOMOCYSTEINASE"/>
    <property type="match status" value="1"/>
</dbReference>
<dbReference type="Gene3D" id="3.40.50.1480">
    <property type="entry name" value="Adenosylhomocysteinase-like"/>
    <property type="match status" value="1"/>
</dbReference>
<evidence type="ECO:0000256" key="3">
    <source>
        <dbReference type="ARBA" id="ARBA00047800"/>
    </source>
</evidence>
<organism evidence="4 5">
    <name type="scientific">Saguinus oedipus</name>
    <name type="common">Cotton-top tamarin</name>
    <name type="synonym">Oedipomidas oedipus</name>
    <dbReference type="NCBI Taxonomy" id="9490"/>
    <lineage>
        <taxon>Eukaryota</taxon>
        <taxon>Metazoa</taxon>
        <taxon>Chordata</taxon>
        <taxon>Craniata</taxon>
        <taxon>Vertebrata</taxon>
        <taxon>Euteleostomi</taxon>
        <taxon>Mammalia</taxon>
        <taxon>Eutheria</taxon>
        <taxon>Euarchontoglires</taxon>
        <taxon>Primates</taxon>
        <taxon>Haplorrhini</taxon>
        <taxon>Platyrrhini</taxon>
        <taxon>Cebidae</taxon>
        <taxon>Callitrichinae</taxon>
        <taxon>Saguinus</taxon>
    </lineage>
</organism>
<dbReference type="SUPFAM" id="SSF52283">
    <property type="entry name" value="Formate/glycerate dehydrogenase catalytic domain-like"/>
    <property type="match status" value="1"/>
</dbReference>
<sequence length="104" mass="11396">MSIKSTTSMSEKLPYKVADIGLAIWGGNALDIVENQMLGLMCLWELTVEMAILIETLITLGAEVQWSSCNISTQDHVAAAIAKAGIPVYAWKGEMEEGYLWCTK</sequence>
<dbReference type="Pfam" id="PF05221">
    <property type="entry name" value="AdoHcyase"/>
    <property type="match status" value="1"/>
</dbReference>
<evidence type="ECO:0000313" key="5">
    <source>
        <dbReference type="Proteomes" id="UP001266305"/>
    </source>
</evidence>
<comment type="subunit">
    <text evidence="1">Homotetramer. Interaction with AHCYL1.</text>
</comment>
<keyword evidence="5" id="KW-1185">Reference proteome</keyword>
<evidence type="ECO:0000256" key="2">
    <source>
        <dbReference type="ARBA" id="ARBA00045926"/>
    </source>
</evidence>
<reference evidence="4 5" key="1">
    <citation type="submission" date="2023-05" db="EMBL/GenBank/DDBJ databases">
        <title>B98-5 Cell Line De Novo Hybrid Assembly: An Optical Mapping Approach.</title>
        <authorList>
            <person name="Kananen K."/>
            <person name="Auerbach J.A."/>
            <person name="Kautto E."/>
            <person name="Blachly J.S."/>
        </authorList>
    </citation>
    <scope>NUCLEOTIDE SEQUENCE [LARGE SCALE GENOMIC DNA]</scope>
    <source>
        <strain evidence="4">B95-8</strain>
        <tissue evidence="4">Cell line</tissue>
    </source>
</reference>
<comment type="caution">
    <text evidence="4">The sequence shown here is derived from an EMBL/GenBank/DDBJ whole genome shotgun (WGS) entry which is preliminary data.</text>
</comment>
<gene>
    <name evidence="4" type="ORF">P7K49_022448</name>
</gene>
<dbReference type="Proteomes" id="UP001266305">
    <property type="component" value="Unassembled WGS sequence"/>
</dbReference>